<name>A0A177EJ66_9MICR</name>
<dbReference type="InterPro" id="IPR051482">
    <property type="entry name" value="Cholesterol_transport"/>
</dbReference>
<proteinExistence type="predicted"/>
<dbReference type="Pfam" id="PF02893">
    <property type="entry name" value="GRAM"/>
    <property type="match status" value="1"/>
</dbReference>
<dbReference type="AlphaFoldDB" id="A0A177EJ66"/>
<dbReference type="OrthoDB" id="2162691at2759"/>
<dbReference type="InterPro" id="IPR004182">
    <property type="entry name" value="GRAM"/>
</dbReference>
<comment type="caution">
    <text evidence="2">The sequence shown here is derived from an EMBL/GenBank/DDBJ whole genome shotgun (WGS) entry which is preliminary data.</text>
</comment>
<organism evidence="2 3">
    <name type="scientific">Nematocida displodere</name>
    <dbReference type="NCBI Taxonomy" id="1805483"/>
    <lineage>
        <taxon>Eukaryota</taxon>
        <taxon>Fungi</taxon>
        <taxon>Fungi incertae sedis</taxon>
        <taxon>Microsporidia</taxon>
        <taxon>Nematocida</taxon>
    </lineage>
</organism>
<evidence type="ECO:0000313" key="3">
    <source>
        <dbReference type="Proteomes" id="UP000185944"/>
    </source>
</evidence>
<dbReference type="PANTHER" id="PTHR23319">
    <property type="entry name" value="GRAM DOMAIN CONTAINING 1B, ISOFORM E"/>
    <property type="match status" value="1"/>
</dbReference>
<dbReference type="Proteomes" id="UP000185944">
    <property type="component" value="Unassembled WGS sequence"/>
</dbReference>
<dbReference type="GO" id="GO:0032366">
    <property type="term" value="P:intracellular sterol transport"/>
    <property type="evidence" value="ECO:0007669"/>
    <property type="project" value="TreeGrafter"/>
</dbReference>
<gene>
    <name evidence="2" type="ORF">NEDG_01967</name>
</gene>
<evidence type="ECO:0000259" key="1">
    <source>
        <dbReference type="SMART" id="SM00568"/>
    </source>
</evidence>
<dbReference type="GO" id="GO:0120015">
    <property type="term" value="F:sterol transfer activity"/>
    <property type="evidence" value="ECO:0007669"/>
    <property type="project" value="TreeGrafter"/>
</dbReference>
<dbReference type="GO" id="GO:0032934">
    <property type="term" value="F:sterol binding"/>
    <property type="evidence" value="ECO:0007669"/>
    <property type="project" value="TreeGrafter"/>
</dbReference>
<accession>A0A177EJ66</accession>
<reference evidence="2 3" key="1">
    <citation type="submission" date="2016-02" db="EMBL/GenBank/DDBJ databases">
        <title>Discovery of a natural microsporidian pathogen with a broad tissue tropism in Caenorhabditis elegans.</title>
        <authorList>
            <person name="Luallen R.J."/>
            <person name="Reinke A.W."/>
            <person name="Tong L."/>
            <person name="Botts M.R."/>
            <person name="Felix M.-A."/>
            <person name="Troemel E.R."/>
        </authorList>
    </citation>
    <scope>NUCLEOTIDE SEQUENCE [LARGE SCALE GENOMIC DNA]</scope>
    <source>
        <strain evidence="2 3">JUm2807</strain>
    </source>
</reference>
<dbReference type="PANTHER" id="PTHR23319:SF4">
    <property type="entry name" value="GRAM DOMAIN CONTAINING 1B, ISOFORM E"/>
    <property type="match status" value="1"/>
</dbReference>
<dbReference type="VEuPathDB" id="MicrosporidiaDB:NEDG_01967"/>
<feature type="domain" description="GRAM" evidence="1">
    <location>
        <begin position="18"/>
        <end position="86"/>
    </location>
</feature>
<dbReference type="GeneID" id="93648317"/>
<dbReference type="GO" id="GO:0005886">
    <property type="term" value="C:plasma membrane"/>
    <property type="evidence" value="ECO:0007669"/>
    <property type="project" value="TreeGrafter"/>
</dbReference>
<evidence type="ECO:0000313" key="2">
    <source>
        <dbReference type="EMBL" id="OAG31440.1"/>
    </source>
</evidence>
<keyword evidence="3" id="KW-1185">Reference proteome</keyword>
<dbReference type="GO" id="GO:0005789">
    <property type="term" value="C:endoplasmic reticulum membrane"/>
    <property type="evidence" value="ECO:0007669"/>
    <property type="project" value="TreeGrafter"/>
</dbReference>
<dbReference type="EMBL" id="LTDL01000016">
    <property type="protein sequence ID" value="OAG31440.1"/>
    <property type="molecule type" value="Genomic_DNA"/>
</dbReference>
<sequence length="308" mass="35303">MHAEGAERKEGPSRKRKEKYHELFKSIPKNEALEYSTSCILSESSKFYQGRIYIGTEHICFFSKSFFGKASIIINLKTVMAIETTTKIILHQCLNVVTYDKTFSFRAVSLKDTAYYIAVRLWQKTLGLTSRTSSIFQADVPRPIQHAEESAFVEEERIFAAPMRELIKEIANQEKAEAFYQTLTDDSIIIKTYLNRRTIQFSNEFIDEIYQTGKNTVLIDYHSRGTLCKIQIIPHSTTETRVVISEKYNYTTQHYFSYVEQLIQSKGSRLVYGCVDIAWAATLLLKVLIGIPGGIGKIKQIKACLVKK</sequence>
<dbReference type="InterPro" id="IPR011993">
    <property type="entry name" value="PH-like_dom_sf"/>
</dbReference>
<protein>
    <recommendedName>
        <fullName evidence="1">GRAM domain-containing protein</fullName>
    </recommendedName>
</protein>
<dbReference type="GO" id="GO:0140268">
    <property type="term" value="C:endoplasmic reticulum-plasma membrane contact site"/>
    <property type="evidence" value="ECO:0007669"/>
    <property type="project" value="TreeGrafter"/>
</dbReference>
<dbReference type="SMART" id="SM00568">
    <property type="entry name" value="GRAM"/>
    <property type="match status" value="1"/>
</dbReference>
<dbReference type="RefSeq" id="XP_067545115.1">
    <property type="nucleotide sequence ID" value="XM_067689385.1"/>
</dbReference>
<dbReference type="Gene3D" id="2.30.29.30">
    <property type="entry name" value="Pleckstrin-homology domain (PH domain)/Phosphotyrosine-binding domain (PTB)"/>
    <property type="match status" value="1"/>
</dbReference>